<dbReference type="EC" id="1.2.1.27" evidence="2"/>
<dbReference type="EMBL" id="BMYR01000005">
    <property type="protein sequence ID" value="GGW59324.1"/>
    <property type="molecule type" value="Genomic_DNA"/>
</dbReference>
<dbReference type="InterPro" id="IPR016160">
    <property type="entry name" value="Ald_DH_CS_CYS"/>
</dbReference>
<evidence type="ECO:0000313" key="6">
    <source>
        <dbReference type="EMBL" id="GGW59324.1"/>
    </source>
</evidence>
<keyword evidence="7" id="KW-1185">Reference proteome</keyword>
<dbReference type="NCBIfam" id="TIGR01722">
    <property type="entry name" value="MMSDH"/>
    <property type="match status" value="1"/>
</dbReference>
<reference evidence="7" key="1">
    <citation type="journal article" date="2019" name="Int. J. Syst. Evol. Microbiol.">
        <title>The Global Catalogue of Microorganisms (GCM) 10K type strain sequencing project: providing services to taxonomists for standard genome sequencing and annotation.</title>
        <authorList>
            <consortium name="The Broad Institute Genomics Platform"/>
            <consortium name="The Broad Institute Genome Sequencing Center for Infectious Disease"/>
            <person name="Wu L."/>
            <person name="Ma J."/>
        </authorList>
    </citation>
    <scope>NUCLEOTIDE SEQUENCE [LARGE SCALE GENOMIC DNA]</scope>
    <source>
        <strain evidence="7">KCTC 23723</strain>
    </source>
</reference>
<organism evidence="6 7">
    <name type="scientific">Alishewanella tabrizica</name>
    <dbReference type="NCBI Taxonomy" id="671278"/>
    <lineage>
        <taxon>Bacteria</taxon>
        <taxon>Pseudomonadati</taxon>
        <taxon>Pseudomonadota</taxon>
        <taxon>Gammaproteobacteria</taxon>
        <taxon>Alteromonadales</taxon>
        <taxon>Alteromonadaceae</taxon>
        <taxon>Alishewanella</taxon>
    </lineage>
</organism>
<dbReference type="InterPro" id="IPR016162">
    <property type="entry name" value="Ald_DH_N"/>
</dbReference>
<dbReference type="SUPFAM" id="SSF53720">
    <property type="entry name" value="ALDH-like"/>
    <property type="match status" value="1"/>
</dbReference>
<dbReference type="Gene3D" id="3.40.309.10">
    <property type="entry name" value="Aldehyde Dehydrogenase, Chain A, domain 2"/>
    <property type="match status" value="1"/>
</dbReference>
<protein>
    <recommendedName>
        <fullName evidence="2">methylmalonate-semialdehyde dehydrogenase (CoA acylating)</fullName>
        <ecNumber evidence="2">1.2.1.27</ecNumber>
    </recommendedName>
</protein>
<dbReference type="InterPro" id="IPR015590">
    <property type="entry name" value="Aldehyde_DH_dom"/>
</dbReference>
<dbReference type="InterPro" id="IPR010061">
    <property type="entry name" value="MeMal-semiAld_DH"/>
</dbReference>
<name>A0ABQ2WLC9_9ALTE</name>
<evidence type="ECO:0000259" key="5">
    <source>
        <dbReference type="Pfam" id="PF00171"/>
    </source>
</evidence>
<keyword evidence="3" id="KW-0560">Oxidoreductase</keyword>
<evidence type="ECO:0000256" key="1">
    <source>
        <dbReference type="ARBA" id="ARBA00009986"/>
    </source>
</evidence>
<dbReference type="PANTHER" id="PTHR43866:SF3">
    <property type="entry name" value="METHYLMALONATE-SEMIALDEHYDE DEHYDROGENASE [ACYLATING], MITOCHONDRIAL"/>
    <property type="match status" value="1"/>
</dbReference>
<evidence type="ECO:0000256" key="3">
    <source>
        <dbReference type="ARBA" id="ARBA00023002"/>
    </source>
</evidence>
<dbReference type="PANTHER" id="PTHR43866">
    <property type="entry name" value="MALONATE-SEMIALDEHYDE DEHYDROGENASE"/>
    <property type="match status" value="1"/>
</dbReference>
<dbReference type="Pfam" id="PF00171">
    <property type="entry name" value="Aldedh"/>
    <property type="match status" value="1"/>
</dbReference>
<feature type="domain" description="Aldehyde dehydrogenase" evidence="5">
    <location>
        <begin position="13"/>
        <end position="477"/>
    </location>
</feature>
<dbReference type="Gene3D" id="3.40.605.10">
    <property type="entry name" value="Aldehyde Dehydrogenase, Chain A, domain 1"/>
    <property type="match status" value="1"/>
</dbReference>
<sequence>MTQQVKLFIDGEFVHSNSDKLIPVTNPATQEIIAQVPCATAAEMQQAIASAKAAFQTWKEVPVSERARLMMRYAQLLKDHQADIAAIICEELGKTVEDAKGDVWRGIEVVEQAANIPSLMMGETVENVARSIDTYSYIQPLGVCAGITPFNFPAMIPLWMFPLAIACGNTFILKPSEQDPMTVNKLAELFVQAGAPKGVLQVVHGAKEQVDAILHHPDIKAISFVGSVNVGQYIYKTGTDNLKRVQAFAGAKNHMVIMPDANKQQVINALVGASVGAAGQRCMAISVAVFVGSAAEWIPEVAAAIGKVGPGHYSNPNAAYGPQISPQAKARVMSLIDQGKKEGATCLLDGSSCEVEGYPKGNWVGPTVFSNVTTEMEIYKQEIFGPVLNTMTVNSLQEAIELVNASPFGNGTAIFTASGAAARKYQHNVEVGQVGINVPIPVPLPFFSFTGWKGSFYGDQHAYGKQAVRFYTETKTITARWFDDDIAVSGPNMSINLR</sequence>
<proteinExistence type="inferred from homology"/>
<gene>
    <name evidence="6" type="primary">ivdB</name>
    <name evidence="6" type="ORF">GCM10008111_14270</name>
</gene>
<dbReference type="InterPro" id="IPR016163">
    <property type="entry name" value="Ald_DH_C"/>
</dbReference>
<comment type="similarity">
    <text evidence="1">Belongs to the aldehyde dehydrogenase family.</text>
</comment>
<keyword evidence="4" id="KW-0520">NAD</keyword>
<comment type="caution">
    <text evidence="6">The sequence shown here is derived from an EMBL/GenBank/DDBJ whole genome shotgun (WGS) entry which is preliminary data.</text>
</comment>
<dbReference type="CDD" id="cd07085">
    <property type="entry name" value="ALDH_F6_MMSDH"/>
    <property type="match status" value="1"/>
</dbReference>
<dbReference type="RefSeq" id="WP_189481974.1">
    <property type="nucleotide sequence ID" value="NZ_BMYR01000005.1"/>
</dbReference>
<dbReference type="PROSITE" id="PS00070">
    <property type="entry name" value="ALDEHYDE_DEHYDR_CYS"/>
    <property type="match status" value="1"/>
</dbReference>
<evidence type="ECO:0000313" key="7">
    <source>
        <dbReference type="Proteomes" id="UP000634667"/>
    </source>
</evidence>
<dbReference type="Proteomes" id="UP000634667">
    <property type="component" value="Unassembled WGS sequence"/>
</dbReference>
<evidence type="ECO:0000256" key="2">
    <source>
        <dbReference type="ARBA" id="ARBA00013048"/>
    </source>
</evidence>
<evidence type="ECO:0000256" key="4">
    <source>
        <dbReference type="ARBA" id="ARBA00023027"/>
    </source>
</evidence>
<accession>A0ABQ2WLC9</accession>
<dbReference type="InterPro" id="IPR016161">
    <property type="entry name" value="Ald_DH/histidinol_DH"/>
</dbReference>